<protein>
    <submittedName>
        <fullName evidence="2">Uncharacterized protein</fullName>
    </submittedName>
</protein>
<reference evidence="2" key="1">
    <citation type="submission" date="2023-05" db="EMBL/GenBank/DDBJ databases">
        <authorList>
            <person name="Stuckert A."/>
        </authorList>
    </citation>
    <scope>NUCLEOTIDE SEQUENCE</scope>
</reference>
<proteinExistence type="predicted"/>
<comment type="caution">
    <text evidence="2">The sequence shown here is derived from an EMBL/GenBank/DDBJ whole genome shotgun (WGS) entry which is preliminary data.</text>
</comment>
<keyword evidence="3" id="KW-1185">Reference proteome</keyword>
<evidence type="ECO:0000313" key="3">
    <source>
        <dbReference type="Proteomes" id="UP001162483"/>
    </source>
</evidence>
<evidence type="ECO:0000256" key="1">
    <source>
        <dbReference type="SAM" id="MobiDB-lite"/>
    </source>
</evidence>
<dbReference type="Proteomes" id="UP001162483">
    <property type="component" value="Unassembled WGS sequence"/>
</dbReference>
<organism evidence="2 3">
    <name type="scientific">Staurois parvus</name>
    <dbReference type="NCBI Taxonomy" id="386267"/>
    <lineage>
        <taxon>Eukaryota</taxon>
        <taxon>Metazoa</taxon>
        <taxon>Chordata</taxon>
        <taxon>Craniata</taxon>
        <taxon>Vertebrata</taxon>
        <taxon>Euteleostomi</taxon>
        <taxon>Amphibia</taxon>
        <taxon>Batrachia</taxon>
        <taxon>Anura</taxon>
        <taxon>Neobatrachia</taxon>
        <taxon>Ranoidea</taxon>
        <taxon>Ranidae</taxon>
        <taxon>Staurois</taxon>
    </lineage>
</organism>
<gene>
    <name evidence="2" type="ORF">SPARVUS_LOCUS3213533</name>
</gene>
<evidence type="ECO:0000313" key="2">
    <source>
        <dbReference type="EMBL" id="CAI9548733.1"/>
    </source>
</evidence>
<name>A0ABN9BMK4_9NEOB</name>
<dbReference type="EMBL" id="CATNWA010004824">
    <property type="protein sequence ID" value="CAI9548733.1"/>
    <property type="molecule type" value="Genomic_DNA"/>
</dbReference>
<feature type="region of interest" description="Disordered" evidence="1">
    <location>
        <begin position="1"/>
        <end position="24"/>
    </location>
</feature>
<accession>A0ABN9BMK4</accession>
<sequence length="60" mass="6747">MDRGEFVTDRVGIPKDTGKGEAGCRKKRNEDRVCRVYWSKENMAVQDLGKSLQMLGEAEG</sequence>